<dbReference type="OrthoDB" id="6440184at2759"/>
<comment type="caution">
    <text evidence="1">The sequence shown here is derived from an EMBL/GenBank/DDBJ whole genome shotgun (WGS) entry which is preliminary data.</text>
</comment>
<proteinExistence type="predicted"/>
<organism evidence="1 2">
    <name type="scientific">Araneus ventricosus</name>
    <name type="common">Orbweaver spider</name>
    <name type="synonym">Epeira ventricosa</name>
    <dbReference type="NCBI Taxonomy" id="182803"/>
    <lineage>
        <taxon>Eukaryota</taxon>
        <taxon>Metazoa</taxon>
        <taxon>Ecdysozoa</taxon>
        <taxon>Arthropoda</taxon>
        <taxon>Chelicerata</taxon>
        <taxon>Arachnida</taxon>
        <taxon>Araneae</taxon>
        <taxon>Araneomorphae</taxon>
        <taxon>Entelegynae</taxon>
        <taxon>Araneoidea</taxon>
        <taxon>Araneidae</taxon>
        <taxon>Araneus</taxon>
    </lineage>
</organism>
<dbReference type="AlphaFoldDB" id="A0A4Y2IMA9"/>
<sequence length="257" mass="29856">MSYGLSRISEFFYPIQKLNENNEHLKVIEEFKNSMKILPDGRYELYLPFKSDVIELPSNKELTWKRHKKMCERAQRHGLLDDYKAVFKEWEELKIIEKIDCENETSHFLPHQPVVKTNSIATKIRPVFDASAHETGKNSVNDLLYKRPMWLVESPDNWPVTELMNCETSEISSERKKVRLCNLNLSEEKVPVKVQLTELSANSPNPETPMKFPILETSMKSPIPNPSKANQPQVSRCGRAIMRPKRLNLVTLSNVFE</sequence>
<accession>A0A4Y2IMA9</accession>
<dbReference type="EMBL" id="BGPR01002783">
    <property type="protein sequence ID" value="GBM78847.1"/>
    <property type="molecule type" value="Genomic_DNA"/>
</dbReference>
<gene>
    <name evidence="1" type="ORF">AVEN_157807_1</name>
</gene>
<protein>
    <submittedName>
        <fullName evidence="1">Uncharacterized protein</fullName>
    </submittedName>
</protein>
<evidence type="ECO:0000313" key="2">
    <source>
        <dbReference type="Proteomes" id="UP000499080"/>
    </source>
</evidence>
<name>A0A4Y2IMA9_ARAVE</name>
<evidence type="ECO:0000313" key="1">
    <source>
        <dbReference type="EMBL" id="GBM78847.1"/>
    </source>
</evidence>
<reference evidence="1 2" key="1">
    <citation type="journal article" date="2019" name="Sci. Rep.">
        <title>Orb-weaving spider Araneus ventricosus genome elucidates the spidroin gene catalogue.</title>
        <authorList>
            <person name="Kono N."/>
            <person name="Nakamura H."/>
            <person name="Ohtoshi R."/>
            <person name="Moran D.A.P."/>
            <person name="Shinohara A."/>
            <person name="Yoshida Y."/>
            <person name="Fujiwara M."/>
            <person name="Mori M."/>
            <person name="Tomita M."/>
            <person name="Arakawa K."/>
        </authorList>
    </citation>
    <scope>NUCLEOTIDE SEQUENCE [LARGE SCALE GENOMIC DNA]</scope>
</reference>
<dbReference type="Proteomes" id="UP000499080">
    <property type="component" value="Unassembled WGS sequence"/>
</dbReference>
<keyword evidence="2" id="KW-1185">Reference proteome</keyword>